<evidence type="ECO:0000259" key="11">
    <source>
        <dbReference type="Pfam" id="PF14748"/>
    </source>
</evidence>
<feature type="binding site" evidence="8">
    <location>
        <position position="25"/>
    </location>
    <ligand>
        <name>NADPH</name>
        <dbReference type="ChEBI" id="CHEBI:57783"/>
    </ligand>
</feature>
<evidence type="ECO:0000256" key="9">
    <source>
        <dbReference type="RuleBase" id="RU003903"/>
    </source>
</evidence>
<dbReference type="GO" id="GO:0004735">
    <property type="term" value="F:pyrroline-5-carboxylate reductase activity"/>
    <property type="evidence" value="ECO:0007669"/>
    <property type="project" value="UniProtKB-EC"/>
</dbReference>
<evidence type="ECO:0000256" key="7">
    <source>
        <dbReference type="ARBA" id="ARBA00049975"/>
    </source>
</evidence>
<comment type="pathway">
    <text evidence="1 9">Amino-acid biosynthesis; L-proline biosynthesis; L-proline from L-glutamate 5-semialdehyde: step 1/1.</text>
</comment>
<dbReference type="InterPro" id="IPR036291">
    <property type="entry name" value="NAD(P)-bd_dom_sf"/>
</dbReference>
<dbReference type="InterPro" id="IPR029036">
    <property type="entry name" value="P5CR_dimer"/>
</dbReference>
<gene>
    <name evidence="12" type="ORF">FBUS_04588</name>
</gene>
<evidence type="ECO:0000256" key="5">
    <source>
        <dbReference type="ARBA" id="ARBA00023002"/>
    </source>
</evidence>
<evidence type="ECO:0000256" key="2">
    <source>
        <dbReference type="ARBA" id="ARBA00005525"/>
    </source>
</evidence>
<dbReference type="AlphaFoldDB" id="A0A8E0S3V6"/>
<feature type="domain" description="Pyrroline-5-carboxylate reductase catalytic N-terminal" evidence="10">
    <location>
        <begin position="14"/>
        <end position="66"/>
    </location>
</feature>
<dbReference type="InterPro" id="IPR028939">
    <property type="entry name" value="P5C_Rdtase_cat_N"/>
</dbReference>
<organism evidence="12 13">
    <name type="scientific">Fasciolopsis buskii</name>
    <dbReference type="NCBI Taxonomy" id="27845"/>
    <lineage>
        <taxon>Eukaryota</taxon>
        <taxon>Metazoa</taxon>
        <taxon>Spiralia</taxon>
        <taxon>Lophotrochozoa</taxon>
        <taxon>Platyhelminthes</taxon>
        <taxon>Trematoda</taxon>
        <taxon>Digenea</taxon>
        <taxon>Plagiorchiida</taxon>
        <taxon>Echinostomata</taxon>
        <taxon>Echinostomatoidea</taxon>
        <taxon>Fasciolidae</taxon>
        <taxon>Fasciolopsis</taxon>
    </lineage>
</organism>
<dbReference type="InterPro" id="IPR008927">
    <property type="entry name" value="6-PGluconate_DH-like_C_sf"/>
</dbReference>
<dbReference type="UniPathway" id="UPA00098">
    <property type="reaction ID" value="UER00361"/>
</dbReference>
<dbReference type="PANTHER" id="PTHR11645">
    <property type="entry name" value="PYRROLINE-5-CARBOXYLATE REDUCTASE"/>
    <property type="match status" value="1"/>
</dbReference>
<dbReference type="Gene3D" id="1.10.3730.10">
    <property type="entry name" value="ProC C-terminal domain-like"/>
    <property type="match status" value="1"/>
</dbReference>
<keyword evidence="4 8" id="KW-0521">NADP</keyword>
<dbReference type="Gene3D" id="3.40.50.720">
    <property type="entry name" value="NAD(P)-binding Rossmann-like Domain"/>
    <property type="match status" value="1"/>
</dbReference>
<dbReference type="Proteomes" id="UP000728185">
    <property type="component" value="Unassembled WGS sequence"/>
</dbReference>
<dbReference type="EC" id="1.5.1.2" evidence="9"/>
<keyword evidence="5 9" id="KW-0560">Oxidoreductase</keyword>
<sequence length="236" mass="25358">MRTKSLECLHFLTFQKYRIEYLQENKKMAEKSDVIFACVKPNVILPALYEIRSELLGKLVISVAAGITLNQLQEVLLSPTRIVRIMPNTPCLVQAGTAVFSRGPTVTDEDISMISKLCSTIFNVFEEIPESLINAASGISGCGPAYMFLIAEALADGGVRMGIPRPLAHKLAVSTMAGAAAMMERTGENPSKLKNDVCSPGGSTIAAVHALEEGGVRAAIMNAVRAATIRSEEMSK</sequence>
<dbReference type="HAMAP" id="MF_01925">
    <property type="entry name" value="P5C_reductase"/>
    <property type="match status" value="1"/>
</dbReference>
<dbReference type="PROSITE" id="PS00521">
    <property type="entry name" value="P5CR"/>
    <property type="match status" value="1"/>
</dbReference>
<dbReference type="Pfam" id="PF14748">
    <property type="entry name" value="P5CR_dimer"/>
    <property type="match status" value="1"/>
</dbReference>
<dbReference type="PANTHER" id="PTHR11645:SF0">
    <property type="entry name" value="PYRROLINE-5-CARBOXYLATE REDUCTASE 3"/>
    <property type="match status" value="1"/>
</dbReference>
<feature type="domain" description="Pyrroline-5-carboxylate reductase dimerisation" evidence="11">
    <location>
        <begin position="130"/>
        <end position="234"/>
    </location>
</feature>
<evidence type="ECO:0000256" key="4">
    <source>
        <dbReference type="ARBA" id="ARBA00022857"/>
    </source>
</evidence>
<keyword evidence="9" id="KW-0028">Amino-acid biosynthesis</keyword>
<dbReference type="Pfam" id="PF03807">
    <property type="entry name" value="F420_oxidored"/>
    <property type="match status" value="1"/>
</dbReference>
<accession>A0A8E0S3V6</accession>
<dbReference type="OrthoDB" id="10263291at2759"/>
<evidence type="ECO:0000259" key="10">
    <source>
        <dbReference type="Pfam" id="PF03807"/>
    </source>
</evidence>
<comment type="caution">
    <text evidence="12">The sequence shown here is derived from an EMBL/GenBank/DDBJ whole genome shotgun (WGS) entry which is preliminary data.</text>
</comment>
<evidence type="ECO:0000256" key="6">
    <source>
        <dbReference type="ARBA" id="ARBA00038523"/>
    </source>
</evidence>
<comment type="catalytic activity">
    <reaction evidence="9">
        <text>L-proline + NADP(+) = (S)-1-pyrroline-5-carboxylate + NADPH + 2 H(+)</text>
        <dbReference type="Rhea" id="RHEA:14109"/>
        <dbReference type="ChEBI" id="CHEBI:15378"/>
        <dbReference type="ChEBI" id="CHEBI:17388"/>
        <dbReference type="ChEBI" id="CHEBI:57783"/>
        <dbReference type="ChEBI" id="CHEBI:58349"/>
        <dbReference type="ChEBI" id="CHEBI:60039"/>
        <dbReference type="EC" id="1.5.1.2"/>
    </reaction>
</comment>
<evidence type="ECO:0000256" key="8">
    <source>
        <dbReference type="PIRSR" id="PIRSR000193-1"/>
    </source>
</evidence>
<keyword evidence="13" id="KW-1185">Reference proteome</keyword>
<reference evidence="12" key="1">
    <citation type="submission" date="2019-05" db="EMBL/GenBank/DDBJ databases">
        <title>Annotation for the trematode Fasciolopsis buski.</title>
        <authorList>
            <person name="Choi Y.-J."/>
        </authorList>
    </citation>
    <scope>NUCLEOTIDE SEQUENCE</scope>
    <source>
        <strain evidence="12">HT</strain>
        <tissue evidence="12">Whole worm</tissue>
    </source>
</reference>
<dbReference type="InterPro" id="IPR000304">
    <property type="entry name" value="Pyrroline-COOH_reductase"/>
</dbReference>
<comment type="similarity">
    <text evidence="2 9">Belongs to the pyrroline-5-carboxylate reductase family.</text>
</comment>
<dbReference type="NCBIfam" id="TIGR00112">
    <property type="entry name" value="proC"/>
    <property type="match status" value="1"/>
</dbReference>
<dbReference type="EMBL" id="LUCM01003171">
    <property type="protein sequence ID" value="KAA0196227.1"/>
    <property type="molecule type" value="Genomic_DNA"/>
</dbReference>
<evidence type="ECO:0000256" key="1">
    <source>
        <dbReference type="ARBA" id="ARBA00005205"/>
    </source>
</evidence>
<dbReference type="PIRSF" id="PIRSF000193">
    <property type="entry name" value="Pyrrol-5-carb_rd"/>
    <property type="match status" value="1"/>
</dbReference>
<evidence type="ECO:0000313" key="12">
    <source>
        <dbReference type="EMBL" id="KAA0196227.1"/>
    </source>
</evidence>
<dbReference type="SUPFAM" id="SSF48179">
    <property type="entry name" value="6-phosphogluconate dehydrogenase C-terminal domain-like"/>
    <property type="match status" value="1"/>
</dbReference>
<comment type="function">
    <text evidence="7">Oxidoreductase that catalyzes the last step in proline biosynthesis, which corresponds to the reduction of pyrroline-5-carboxylate (P5C) to L-proline using NAD(P)H. Proline is synthesized from either glutamate or ornithine; both are converted to P5C, and then to proline via pyrroline-5-carboxylate reductases (PYCRs). PYCR3 is exclusively linked to the biosynthesis of proline from ornithine.</text>
</comment>
<name>A0A8E0S3V6_9TREM</name>
<keyword evidence="3 9" id="KW-0641">Proline biosynthesis</keyword>
<dbReference type="InterPro" id="IPR053790">
    <property type="entry name" value="P5CR-like_CS"/>
</dbReference>
<dbReference type="GO" id="GO:0055129">
    <property type="term" value="P:L-proline biosynthetic process"/>
    <property type="evidence" value="ECO:0007669"/>
    <property type="project" value="UniProtKB-UniPathway"/>
</dbReference>
<evidence type="ECO:0000313" key="13">
    <source>
        <dbReference type="Proteomes" id="UP000728185"/>
    </source>
</evidence>
<protein>
    <recommendedName>
        <fullName evidence="9">Pyrroline-5-carboxylate reductase</fullName>
        <ecNumber evidence="9">1.5.1.2</ecNumber>
    </recommendedName>
</protein>
<dbReference type="SUPFAM" id="SSF51735">
    <property type="entry name" value="NAD(P)-binding Rossmann-fold domains"/>
    <property type="match status" value="1"/>
</dbReference>
<proteinExistence type="inferred from homology"/>
<comment type="subunit">
    <text evidence="6">Homodecamer; composed of 5 homodimers.</text>
</comment>
<dbReference type="FunFam" id="1.10.3730.10:FF:000001">
    <property type="entry name" value="Pyrroline-5-carboxylate reductase"/>
    <property type="match status" value="1"/>
</dbReference>
<evidence type="ECO:0000256" key="3">
    <source>
        <dbReference type="ARBA" id="ARBA00022650"/>
    </source>
</evidence>